<comment type="caution">
    <text evidence="5">The sequence shown here is derived from an EMBL/GenBank/DDBJ whole genome shotgun (WGS) entry which is preliminary data.</text>
</comment>
<evidence type="ECO:0000259" key="4">
    <source>
        <dbReference type="Pfam" id="PF00700"/>
    </source>
</evidence>
<dbReference type="AlphaFoldDB" id="A0A317PPU1"/>
<name>A0A317PPU1_9HYPH</name>
<keyword evidence="3" id="KW-0975">Bacterial flagellum</keyword>
<dbReference type="GO" id="GO:0009288">
    <property type="term" value="C:bacterial-type flagellum"/>
    <property type="evidence" value="ECO:0007669"/>
    <property type="project" value="UniProtKB-SubCell"/>
</dbReference>
<comment type="subcellular location">
    <subcellularLocation>
        <location evidence="1">Bacterial flagellum</location>
    </subcellularLocation>
</comment>
<dbReference type="InterPro" id="IPR046358">
    <property type="entry name" value="Flagellin_C"/>
</dbReference>
<evidence type="ECO:0000313" key="5">
    <source>
        <dbReference type="EMBL" id="PWW03531.1"/>
    </source>
</evidence>
<dbReference type="Gene3D" id="1.20.1330.10">
    <property type="entry name" value="f41 fragment of flagellin, N-terminal domain"/>
    <property type="match status" value="1"/>
</dbReference>
<dbReference type="PANTHER" id="PTHR42792:SF2">
    <property type="entry name" value="FLAGELLIN"/>
    <property type="match status" value="1"/>
</dbReference>
<keyword evidence="6" id="KW-1185">Reference proteome</keyword>
<accession>A0A317PPU1</accession>
<evidence type="ECO:0000256" key="2">
    <source>
        <dbReference type="ARBA" id="ARBA00005709"/>
    </source>
</evidence>
<dbReference type="PANTHER" id="PTHR42792">
    <property type="entry name" value="FLAGELLIN"/>
    <property type="match status" value="1"/>
</dbReference>
<evidence type="ECO:0000256" key="3">
    <source>
        <dbReference type="ARBA" id="ARBA00023143"/>
    </source>
</evidence>
<dbReference type="EMBL" id="QGTR01000001">
    <property type="protein sequence ID" value="PWW03531.1"/>
    <property type="molecule type" value="Genomic_DNA"/>
</dbReference>
<gene>
    <name evidence="5" type="ORF">DFR52_101212</name>
</gene>
<dbReference type="Proteomes" id="UP000246352">
    <property type="component" value="Unassembled WGS sequence"/>
</dbReference>
<evidence type="ECO:0000256" key="1">
    <source>
        <dbReference type="ARBA" id="ARBA00004365"/>
    </source>
</evidence>
<keyword evidence="5" id="KW-0969">Cilium</keyword>
<organism evidence="5 6">
    <name type="scientific">Hoeflea marina</name>
    <dbReference type="NCBI Taxonomy" id="274592"/>
    <lineage>
        <taxon>Bacteria</taxon>
        <taxon>Pseudomonadati</taxon>
        <taxon>Pseudomonadota</taxon>
        <taxon>Alphaproteobacteria</taxon>
        <taxon>Hyphomicrobiales</taxon>
        <taxon>Rhizobiaceae</taxon>
        <taxon>Hoeflea</taxon>
    </lineage>
</organism>
<keyword evidence="5" id="KW-0282">Flagellum</keyword>
<dbReference type="InterPro" id="IPR001492">
    <property type="entry name" value="Flagellin"/>
</dbReference>
<comment type="similarity">
    <text evidence="2">Belongs to the bacterial flagellin family.</text>
</comment>
<evidence type="ECO:0000313" key="6">
    <source>
        <dbReference type="Proteomes" id="UP000246352"/>
    </source>
</evidence>
<proteinExistence type="inferred from homology"/>
<dbReference type="SUPFAM" id="SSF64518">
    <property type="entry name" value="Phase 1 flagellin"/>
    <property type="match status" value="1"/>
</dbReference>
<reference evidence="5 6" key="1">
    <citation type="submission" date="2018-05" db="EMBL/GenBank/DDBJ databases">
        <title>Genomic Encyclopedia of Type Strains, Phase IV (KMG-IV): sequencing the most valuable type-strain genomes for metagenomic binning, comparative biology and taxonomic classification.</title>
        <authorList>
            <person name="Goeker M."/>
        </authorList>
    </citation>
    <scope>NUCLEOTIDE SEQUENCE [LARGE SCALE GENOMIC DNA]</scope>
    <source>
        <strain evidence="5 6">DSM 16791</strain>
    </source>
</reference>
<dbReference type="GO" id="GO:0005198">
    <property type="term" value="F:structural molecule activity"/>
    <property type="evidence" value="ECO:0007669"/>
    <property type="project" value="InterPro"/>
</dbReference>
<feature type="domain" description="Flagellin C-terminal" evidence="4">
    <location>
        <begin position="79"/>
        <end position="164"/>
    </location>
</feature>
<dbReference type="Pfam" id="PF00700">
    <property type="entry name" value="Flagellin_C"/>
    <property type="match status" value="1"/>
</dbReference>
<protein>
    <submittedName>
        <fullName evidence="5">Flagellin-like protein</fullName>
    </submittedName>
</protein>
<sequence>MDLGTITYDVTTGYGITGVNYLVDNGGVGEYGILTSDAFATSVGASAAYVLFKGATNPGSTVEMVLSAATTDTTLDEMIKIVDAMSQRMIDVASNIGSLQSRVAMQSDFVSNLQDTMETGIGRLVDADMNKESTRLKALQTQSQLGMQSLSIANSNSQNILSLFR</sequence>
<keyword evidence="5" id="KW-0966">Cell projection</keyword>